<feature type="transmembrane region" description="Helical" evidence="8">
    <location>
        <begin position="449"/>
        <end position="472"/>
    </location>
</feature>
<evidence type="ECO:0000256" key="7">
    <source>
        <dbReference type="ARBA" id="ARBA00023136"/>
    </source>
</evidence>
<feature type="transmembrane region" description="Helical" evidence="8">
    <location>
        <begin position="408"/>
        <end position="429"/>
    </location>
</feature>
<evidence type="ECO:0000256" key="8">
    <source>
        <dbReference type="SAM" id="Phobius"/>
    </source>
</evidence>
<dbReference type="PANTHER" id="PTHR30445">
    <property type="entry name" value="K(+)_H(+) ANTIPORTER SUBUNIT KHTT"/>
    <property type="match status" value="1"/>
</dbReference>
<evidence type="ECO:0000256" key="2">
    <source>
        <dbReference type="ARBA" id="ARBA00009854"/>
    </source>
</evidence>
<feature type="transmembrane region" description="Helical" evidence="8">
    <location>
        <begin position="92"/>
        <end position="112"/>
    </location>
</feature>
<comment type="similarity">
    <text evidence="2">Belongs to the AAE transporter (TC 2.A.81) family.</text>
</comment>
<feature type="transmembrane region" description="Helical" evidence="8">
    <location>
        <begin position="6"/>
        <end position="26"/>
    </location>
</feature>
<dbReference type="AlphaFoldDB" id="A0A1Q5PNL9"/>
<evidence type="ECO:0000256" key="5">
    <source>
        <dbReference type="ARBA" id="ARBA00022692"/>
    </source>
</evidence>
<keyword evidence="4" id="KW-1003">Cell membrane</keyword>
<feature type="transmembrane region" description="Helical" evidence="8">
    <location>
        <begin position="33"/>
        <end position="51"/>
    </location>
</feature>
<protein>
    <submittedName>
        <fullName evidence="10">Transporter</fullName>
    </submittedName>
</protein>
<reference evidence="10 11" key="1">
    <citation type="submission" date="2016-11" db="EMBL/GenBank/DDBJ databases">
        <title>Actinomyces gypaetusis sp. nov. isolated from the vulture Gypaetus barbatus in Qinghai Tibet Plateau China.</title>
        <authorList>
            <person name="Meng X."/>
        </authorList>
    </citation>
    <scope>NUCLEOTIDE SEQUENCE [LARGE SCALE GENOMIC DNA]</scope>
    <source>
        <strain evidence="10 11">VUL4_2</strain>
    </source>
</reference>
<dbReference type="Proteomes" id="UP000186785">
    <property type="component" value="Unassembled WGS sequence"/>
</dbReference>
<dbReference type="InterPro" id="IPR036721">
    <property type="entry name" value="RCK_C_sf"/>
</dbReference>
<feature type="transmembrane region" description="Helical" evidence="8">
    <location>
        <begin position="154"/>
        <end position="175"/>
    </location>
</feature>
<dbReference type="InterPro" id="IPR050144">
    <property type="entry name" value="AAE_transporter"/>
</dbReference>
<feature type="domain" description="RCK C-terminal" evidence="9">
    <location>
        <begin position="261"/>
        <end position="345"/>
    </location>
</feature>
<keyword evidence="11" id="KW-1185">Reference proteome</keyword>
<keyword evidence="6 8" id="KW-1133">Transmembrane helix</keyword>
<sequence length="531" mass="55804">MQTTLSFLASSPVLVLFLLIGIGMAFGHVKVKSVSLGAAAVLFVAIALSAWGEAYGIHIRVPHELGIFGLAVFTFAIGIYSGPNFFNTFKSAGGPVAAMMVALTAGALVAFYGGKYVFNLTTAQAMGVFAGATTNTPTLAAVGKASGDAANATVGYSITYLFGVIGMLAFTLLALRVSAGDKDKPSAIGNRTVRVERQDEPALEELYKLVDGRVTFSRIRRGEVGPIMRPKLDDRVFAGDLVTVVGPLEDINLITQKLGHDSSLSLIADRRWLDFRRITVSDPKVAGRTIGSLNLNELFSASISRVRRGDVDMVANPKLILQQGDRVRVVAPTGQMKEVSKFFGDSSRGLTDLNPIALGLGMAFGILIGEAPILTPTGATFSIGSAAGTLLVGLVFGRLGRIGRVVTAIPYTTCMVLSEFGLLIFLAQAGTNAGGQIANAFTGGVWWKMAVLGVVVTTTVGALLFILMRALFHMGGTRLSGVIGGTQTQPAVLAFANNRTSADPRVALGYAMVYPVAMVLKIMLGQIFGGM</sequence>
<name>A0A1Q5PNL9_9ACTO</name>
<dbReference type="Pfam" id="PF02080">
    <property type="entry name" value="TrkA_C"/>
    <property type="match status" value="1"/>
</dbReference>
<dbReference type="GO" id="GO:0008324">
    <property type="term" value="F:monoatomic cation transmembrane transporter activity"/>
    <property type="evidence" value="ECO:0007669"/>
    <property type="project" value="InterPro"/>
</dbReference>
<dbReference type="PANTHER" id="PTHR30445:SF3">
    <property type="entry name" value="TRANSPORT PROTEIN YIDE-RELATED"/>
    <property type="match status" value="1"/>
</dbReference>
<dbReference type="InterPro" id="IPR006512">
    <property type="entry name" value="YidE_YbjL"/>
</dbReference>
<feature type="transmembrane region" description="Helical" evidence="8">
    <location>
        <begin position="379"/>
        <end position="396"/>
    </location>
</feature>
<dbReference type="GO" id="GO:0005886">
    <property type="term" value="C:plasma membrane"/>
    <property type="evidence" value="ECO:0007669"/>
    <property type="project" value="UniProtKB-SubCell"/>
</dbReference>
<comment type="subcellular location">
    <subcellularLocation>
        <location evidence="1">Cell membrane</location>
        <topology evidence="1">Multi-pass membrane protein</topology>
    </subcellularLocation>
</comment>
<feature type="transmembrane region" description="Helical" evidence="8">
    <location>
        <begin position="356"/>
        <end position="373"/>
    </location>
</feature>
<proteinExistence type="inferred from homology"/>
<evidence type="ECO:0000313" key="10">
    <source>
        <dbReference type="EMBL" id="OKL49153.1"/>
    </source>
</evidence>
<dbReference type="NCBIfam" id="TIGR01625">
    <property type="entry name" value="YidE_YbjL_dupl"/>
    <property type="match status" value="2"/>
</dbReference>
<dbReference type="GO" id="GO:0006813">
    <property type="term" value="P:potassium ion transport"/>
    <property type="evidence" value="ECO:0007669"/>
    <property type="project" value="InterPro"/>
</dbReference>
<accession>A0A1Q5PNL9</accession>
<evidence type="ECO:0000256" key="3">
    <source>
        <dbReference type="ARBA" id="ARBA00022448"/>
    </source>
</evidence>
<feature type="transmembrane region" description="Helical" evidence="8">
    <location>
        <begin position="63"/>
        <end position="80"/>
    </location>
</feature>
<feature type="transmembrane region" description="Helical" evidence="8">
    <location>
        <begin position="507"/>
        <end position="528"/>
    </location>
</feature>
<dbReference type="PROSITE" id="PS51202">
    <property type="entry name" value="RCK_C"/>
    <property type="match status" value="1"/>
</dbReference>
<keyword evidence="5 8" id="KW-0812">Transmembrane</keyword>
<dbReference type="InterPro" id="IPR006037">
    <property type="entry name" value="RCK_C"/>
</dbReference>
<gene>
    <name evidence="10" type="ORF">BSR29_02630</name>
</gene>
<evidence type="ECO:0000256" key="1">
    <source>
        <dbReference type="ARBA" id="ARBA00004651"/>
    </source>
</evidence>
<evidence type="ECO:0000313" key="11">
    <source>
        <dbReference type="Proteomes" id="UP000186785"/>
    </source>
</evidence>
<evidence type="ECO:0000259" key="9">
    <source>
        <dbReference type="PROSITE" id="PS51202"/>
    </source>
</evidence>
<comment type="caution">
    <text evidence="10">The sequence shown here is derived from an EMBL/GenBank/DDBJ whole genome shotgun (WGS) entry which is preliminary data.</text>
</comment>
<dbReference type="SUPFAM" id="SSF116726">
    <property type="entry name" value="TrkA C-terminal domain-like"/>
    <property type="match status" value="1"/>
</dbReference>
<dbReference type="Gene3D" id="3.30.70.1450">
    <property type="entry name" value="Regulator of K+ conductance, C-terminal domain"/>
    <property type="match status" value="1"/>
</dbReference>
<evidence type="ECO:0000256" key="6">
    <source>
        <dbReference type="ARBA" id="ARBA00022989"/>
    </source>
</evidence>
<keyword evidence="7 8" id="KW-0472">Membrane</keyword>
<organism evidence="10 11">
    <name type="scientific">Boudabousia liubingyangii</name>
    <dbReference type="NCBI Taxonomy" id="1921764"/>
    <lineage>
        <taxon>Bacteria</taxon>
        <taxon>Bacillati</taxon>
        <taxon>Actinomycetota</taxon>
        <taxon>Actinomycetes</taxon>
        <taxon>Actinomycetales</taxon>
        <taxon>Actinomycetaceae</taxon>
        <taxon>Boudabousia</taxon>
    </lineage>
</organism>
<dbReference type="Pfam" id="PF06826">
    <property type="entry name" value="Asp-Al_Ex"/>
    <property type="match status" value="2"/>
</dbReference>
<evidence type="ECO:0000256" key="4">
    <source>
        <dbReference type="ARBA" id="ARBA00022475"/>
    </source>
</evidence>
<keyword evidence="3" id="KW-0813">Transport</keyword>
<dbReference type="EMBL" id="MQSV01000002">
    <property type="protein sequence ID" value="OKL49153.1"/>
    <property type="molecule type" value="Genomic_DNA"/>
</dbReference>